<gene>
    <name evidence="14" type="ORF">BIW11_08859</name>
</gene>
<comment type="subcellular location">
    <subcellularLocation>
        <location evidence="2">Chromosome</location>
    </subcellularLocation>
    <subcellularLocation>
        <location evidence="1">Nucleus</location>
    </subcellularLocation>
</comment>
<dbReference type="Proteomes" id="UP000192247">
    <property type="component" value="Unassembled WGS sequence"/>
</dbReference>
<feature type="region of interest" description="Disordered" evidence="12">
    <location>
        <begin position="24"/>
        <end position="66"/>
    </location>
</feature>
<proteinExistence type="inferred from homology"/>
<evidence type="ECO:0000256" key="6">
    <source>
        <dbReference type="ARBA" id="ARBA00022491"/>
    </source>
</evidence>
<feature type="region of interest" description="Disordered" evidence="12">
    <location>
        <begin position="237"/>
        <end position="270"/>
    </location>
</feature>
<reference evidence="14 15" key="1">
    <citation type="journal article" date="2017" name="Gigascience">
        <title>Draft genome of the honey bee ectoparasitic mite, Tropilaelaps mercedesae, is shaped by the parasitic life history.</title>
        <authorList>
            <person name="Dong X."/>
            <person name="Armstrong S.D."/>
            <person name="Xia D."/>
            <person name="Makepeace B.L."/>
            <person name="Darby A.C."/>
            <person name="Kadowaki T."/>
        </authorList>
    </citation>
    <scope>NUCLEOTIDE SEQUENCE [LARGE SCALE GENOMIC DNA]</scope>
    <source>
        <strain evidence="14">Wuxi-XJTLU</strain>
    </source>
</reference>
<keyword evidence="14" id="KW-0648">Protein biosynthesis</keyword>
<keyword evidence="8" id="KW-0805">Transcription regulation</keyword>
<dbReference type="Gene3D" id="3.30.70.330">
    <property type="match status" value="1"/>
</dbReference>
<protein>
    <recommendedName>
        <fullName evidence="4">Negative elongation factor E</fullName>
    </recommendedName>
</protein>
<evidence type="ECO:0000256" key="2">
    <source>
        <dbReference type="ARBA" id="ARBA00004286"/>
    </source>
</evidence>
<feature type="compositionally biased region" description="Pro residues" evidence="12">
    <location>
        <begin position="239"/>
        <end position="251"/>
    </location>
</feature>
<keyword evidence="9" id="KW-0804">Transcription</keyword>
<evidence type="ECO:0000256" key="3">
    <source>
        <dbReference type="ARBA" id="ARBA00006120"/>
    </source>
</evidence>
<evidence type="ECO:0000313" key="14">
    <source>
        <dbReference type="EMBL" id="OQR74766.1"/>
    </source>
</evidence>
<keyword evidence="5" id="KW-0158">Chromosome</keyword>
<keyword evidence="7 11" id="KW-0694">RNA-binding</keyword>
<dbReference type="GO" id="GO:0032021">
    <property type="term" value="C:NELF complex"/>
    <property type="evidence" value="ECO:0007669"/>
    <property type="project" value="InterPro"/>
</dbReference>
<dbReference type="PANTHER" id="PTHR17250">
    <property type="entry name" value="NEGATIVE ELONGATION FACTOR E"/>
    <property type="match status" value="1"/>
</dbReference>
<dbReference type="AlphaFoldDB" id="A0A1V9XMR2"/>
<evidence type="ECO:0000256" key="4">
    <source>
        <dbReference type="ARBA" id="ARBA00014464"/>
    </source>
</evidence>
<dbReference type="STRING" id="418985.A0A1V9XMR2"/>
<dbReference type="InterPro" id="IPR000504">
    <property type="entry name" value="RRM_dom"/>
</dbReference>
<evidence type="ECO:0000259" key="13">
    <source>
        <dbReference type="PROSITE" id="PS50102"/>
    </source>
</evidence>
<evidence type="ECO:0000256" key="12">
    <source>
        <dbReference type="SAM" id="MobiDB-lite"/>
    </source>
</evidence>
<dbReference type="InterPro" id="IPR012677">
    <property type="entry name" value="Nucleotide-bd_a/b_plait_sf"/>
</dbReference>
<evidence type="ECO:0000256" key="7">
    <source>
        <dbReference type="ARBA" id="ARBA00022884"/>
    </source>
</evidence>
<comment type="similarity">
    <text evidence="3">Belongs to the RRM NELF-E family.</text>
</comment>
<keyword evidence="15" id="KW-1185">Reference proteome</keyword>
<keyword evidence="6" id="KW-0678">Repressor</keyword>
<evidence type="ECO:0000256" key="11">
    <source>
        <dbReference type="PROSITE-ProRule" id="PRU00176"/>
    </source>
</evidence>
<dbReference type="SUPFAM" id="SSF54928">
    <property type="entry name" value="RNA-binding domain, RBD"/>
    <property type="match status" value="1"/>
</dbReference>
<feature type="domain" description="RRM" evidence="13">
    <location>
        <begin position="165"/>
        <end position="236"/>
    </location>
</feature>
<dbReference type="InterPro" id="IPR035979">
    <property type="entry name" value="RBD_domain_sf"/>
</dbReference>
<dbReference type="PANTHER" id="PTHR17250:SF0">
    <property type="entry name" value="NEGATIVE ELONGATION FACTOR E"/>
    <property type="match status" value="1"/>
</dbReference>
<sequence>MGFIHFPTQLTEEEQALKSKYAKLKRKKKQLKPQPSKKQEQKEQADKILASIAASKRKTQEGIAKPDTKELAKKLLKSGAIKPIKSEPVEKTVFKRSKGAGRKRNIIGSEVGYQPFSEPGLKGGDSRGLNSKVGALDQDDPALLAEKEFNPDAPAATPSAPRKGNTVYLHAQGMTEALARKACASHGGSIAHISVEENKSCAFVTFENCEVAEKVIQALDGTFVLGLTFKAALARRQPQLPPSAAPPPPIPSLNMSENSRSLVAYDDDLF</sequence>
<evidence type="ECO:0000256" key="8">
    <source>
        <dbReference type="ARBA" id="ARBA00023015"/>
    </source>
</evidence>
<dbReference type="FunCoup" id="A0A1V9XMR2">
    <property type="interactions" value="924"/>
</dbReference>
<comment type="caution">
    <text evidence="14">The sequence shown here is derived from an EMBL/GenBank/DDBJ whole genome shotgun (WGS) entry which is preliminary data.</text>
</comment>
<organism evidence="14 15">
    <name type="scientific">Tropilaelaps mercedesae</name>
    <dbReference type="NCBI Taxonomy" id="418985"/>
    <lineage>
        <taxon>Eukaryota</taxon>
        <taxon>Metazoa</taxon>
        <taxon>Ecdysozoa</taxon>
        <taxon>Arthropoda</taxon>
        <taxon>Chelicerata</taxon>
        <taxon>Arachnida</taxon>
        <taxon>Acari</taxon>
        <taxon>Parasitiformes</taxon>
        <taxon>Mesostigmata</taxon>
        <taxon>Gamasina</taxon>
        <taxon>Dermanyssoidea</taxon>
        <taxon>Laelapidae</taxon>
        <taxon>Tropilaelaps</taxon>
    </lineage>
</organism>
<dbReference type="GO" id="GO:0005694">
    <property type="term" value="C:chromosome"/>
    <property type="evidence" value="ECO:0007669"/>
    <property type="project" value="UniProtKB-SubCell"/>
</dbReference>
<dbReference type="InParanoid" id="A0A1V9XMR2"/>
<dbReference type="GO" id="GO:0034244">
    <property type="term" value="P:negative regulation of transcription elongation by RNA polymerase II"/>
    <property type="evidence" value="ECO:0007669"/>
    <property type="project" value="TreeGrafter"/>
</dbReference>
<dbReference type="PROSITE" id="PS50102">
    <property type="entry name" value="RRM"/>
    <property type="match status" value="1"/>
</dbReference>
<accession>A0A1V9XMR2</accession>
<evidence type="ECO:0000256" key="10">
    <source>
        <dbReference type="ARBA" id="ARBA00023242"/>
    </source>
</evidence>
<dbReference type="OrthoDB" id="378874at2759"/>
<dbReference type="GO" id="GO:0003746">
    <property type="term" value="F:translation elongation factor activity"/>
    <property type="evidence" value="ECO:0007669"/>
    <property type="project" value="UniProtKB-KW"/>
</dbReference>
<dbReference type="Pfam" id="PF00076">
    <property type="entry name" value="RRM_1"/>
    <property type="match status" value="1"/>
</dbReference>
<evidence type="ECO:0000256" key="5">
    <source>
        <dbReference type="ARBA" id="ARBA00022454"/>
    </source>
</evidence>
<dbReference type="GO" id="GO:0003723">
    <property type="term" value="F:RNA binding"/>
    <property type="evidence" value="ECO:0007669"/>
    <property type="project" value="UniProtKB-UniRule"/>
</dbReference>
<feature type="compositionally biased region" description="Basic and acidic residues" evidence="12">
    <location>
        <begin position="37"/>
        <end position="46"/>
    </location>
</feature>
<evidence type="ECO:0000256" key="1">
    <source>
        <dbReference type="ARBA" id="ARBA00004123"/>
    </source>
</evidence>
<evidence type="ECO:0000256" key="9">
    <source>
        <dbReference type="ARBA" id="ARBA00023163"/>
    </source>
</evidence>
<keyword evidence="14" id="KW-0251">Elongation factor</keyword>
<keyword evidence="10" id="KW-0539">Nucleus</keyword>
<dbReference type="EMBL" id="MNPL01007428">
    <property type="protein sequence ID" value="OQR74766.1"/>
    <property type="molecule type" value="Genomic_DNA"/>
</dbReference>
<dbReference type="InterPro" id="IPR033102">
    <property type="entry name" value="NELFE"/>
</dbReference>
<evidence type="ECO:0000313" key="15">
    <source>
        <dbReference type="Proteomes" id="UP000192247"/>
    </source>
</evidence>
<name>A0A1V9XMR2_9ACAR</name>